<dbReference type="GO" id="GO:0016020">
    <property type="term" value="C:membrane"/>
    <property type="evidence" value="ECO:0007669"/>
    <property type="project" value="UniProtKB-SubCell"/>
</dbReference>
<feature type="transmembrane region" description="Helical" evidence="6">
    <location>
        <begin position="198"/>
        <end position="216"/>
    </location>
</feature>
<comment type="subcellular location">
    <subcellularLocation>
        <location evidence="1">Membrane</location>
        <topology evidence="1">Multi-pass membrane protein</topology>
    </subcellularLocation>
</comment>
<evidence type="ECO:0000256" key="1">
    <source>
        <dbReference type="ARBA" id="ARBA00004141"/>
    </source>
</evidence>
<feature type="transmembrane region" description="Helical" evidence="6">
    <location>
        <begin position="377"/>
        <end position="399"/>
    </location>
</feature>
<dbReference type="Proteomes" id="UP000276133">
    <property type="component" value="Unassembled WGS sequence"/>
</dbReference>
<feature type="transmembrane region" description="Helical" evidence="6">
    <location>
        <begin position="299"/>
        <end position="320"/>
    </location>
</feature>
<dbReference type="GO" id="GO:0015149">
    <property type="term" value="F:hexose transmembrane transporter activity"/>
    <property type="evidence" value="ECO:0007669"/>
    <property type="project" value="TreeGrafter"/>
</dbReference>
<feature type="transmembrane region" description="Helical" evidence="6">
    <location>
        <begin position="53"/>
        <end position="70"/>
    </location>
</feature>
<dbReference type="PROSITE" id="PS50850">
    <property type="entry name" value="MFS"/>
    <property type="match status" value="1"/>
</dbReference>
<evidence type="ECO:0000313" key="8">
    <source>
        <dbReference type="EMBL" id="RMZ95563.1"/>
    </source>
</evidence>
<dbReference type="InterPro" id="IPR045263">
    <property type="entry name" value="GLUT"/>
</dbReference>
<dbReference type="InterPro" id="IPR005829">
    <property type="entry name" value="Sugar_transporter_CS"/>
</dbReference>
<evidence type="ECO:0000256" key="3">
    <source>
        <dbReference type="ARBA" id="ARBA00022989"/>
    </source>
</evidence>
<comment type="similarity">
    <text evidence="5">Belongs to the major facilitator superfamily. Sugar transporter (TC 2.A.1.1) family.</text>
</comment>
<keyword evidence="9" id="KW-1185">Reference proteome</keyword>
<feature type="transmembrane region" description="Helical" evidence="6">
    <location>
        <begin position="350"/>
        <end position="370"/>
    </location>
</feature>
<keyword evidence="8" id="KW-0762">Sugar transport</keyword>
<feature type="transmembrane region" description="Helical" evidence="6">
    <location>
        <begin position="106"/>
        <end position="127"/>
    </location>
</feature>
<keyword evidence="5" id="KW-0813">Transport</keyword>
<keyword evidence="2 6" id="KW-0812">Transmembrane</keyword>
<keyword evidence="4 6" id="KW-0472">Membrane</keyword>
<evidence type="ECO:0000256" key="5">
    <source>
        <dbReference type="RuleBase" id="RU003346"/>
    </source>
</evidence>
<comment type="caution">
    <text evidence="8">The sequence shown here is derived from an EMBL/GenBank/DDBJ whole genome shotgun (WGS) entry which is preliminary data.</text>
</comment>
<accession>A0A3M7P961</accession>
<keyword evidence="3 6" id="KW-1133">Transmembrane helix</keyword>
<feature type="transmembrane region" description="Helical" evidence="6">
    <location>
        <begin position="228"/>
        <end position="249"/>
    </location>
</feature>
<dbReference type="OrthoDB" id="4540492at2759"/>
<proteinExistence type="inferred from homology"/>
<reference evidence="8 9" key="1">
    <citation type="journal article" date="2018" name="Sci. Rep.">
        <title>Genomic signatures of local adaptation to the degree of environmental predictability in rotifers.</title>
        <authorList>
            <person name="Franch-Gras L."/>
            <person name="Hahn C."/>
            <person name="Garcia-Roger E.M."/>
            <person name="Carmona M.J."/>
            <person name="Serra M."/>
            <person name="Gomez A."/>
        </authorList>
    </citation>
    <scope>NUCLEOTIDE SEQUENCE [LARGE SCALE GENOMIC DNA]</scope>
    <source>
        <strain evidence="8">HYR1</strain>
    </source>
</reference>
<dbReference type="NCBIfam" id="TIGR00879">
    <property type="entry name" value="SP"/>
    <property type="match status" value="1"/>
</dbReference>
<feature type="transmembrane region" description="Helical" evidence="6">
    <location>
        <begin position="405"/>
        <end position="423"/>
    </location>
</feature>
<dbReference type="PRINTS" id="PR00171">
    <property type="entry name" value="SUGRTRNSPORT"/>
</dbReference>
<dbReference type="PANTHER" id="PTHR23503:SF128">
    <property type="entry name" value="GLUCOSE TRANSPORTER TYPE 1"/>
    <property type="match status" value="1"/>
</dbReference>
<dbReference type="FunFam" id="1.20.1250.20:FF:000029">
    <property type="entry name" value="solute carrier family 2, facilitated glucose transporter member 4"/>
    <property type="match status" value="1"/>
</dbReference>
<dbReference type="PANTHER" id="PTHR23503">
    <property type="entry name" value="SOLUTE CARRIER FAMILY 2"/>
    <property type="match status" value="1"/>
</dbReference>
<evidence type="ECO:0000259" key="7">
    <source>
        <dbReference type="PROSITE" id="PS50850"/>
    </source>
</evidence>
<dbReference type="STRING" id="10195.A0A3M7P961"/>
<feature type="transmembrane region" description="Helical" evidence="6">
    <location>
        <begin position="164"/>
        <end position="186"/>
    </location>
</feature>
<dbReference type="InterPro" id="IPR005828">
    <property type="entry name" value="MFS_sugar_transport-like"/>
</dbReference>
<dbReference type="PROSITE" id="PS00217">
    <property type="entry name" value="SUGAR_TRANSPORT_2"/>
    <property type="match status" value="1"/>
</dbReference>
<evidence type="ECO:0000256" key="6">
    <source>
        <dbReference type="SAM" id="Phobius"/>
    </source>
</evidence>
<organism evidence="8 9">
    <name type="scientific">Brachionus plicatilis</name>
    <name type="common">Marine rotifer</name>
    <name type="synonym">Brachionus muelleri</name>
    <dbReference type="NCBI Taxonomy" id="10195"/>
    <lineage>
        <taxon>Eukaryota</taxon>
        <taxon>Metazoa</taxon>
        <taxon>Spiralia</taxon>
        <taxon>Gnathifera</taxon>
        <taxon>Rotifera</taxon>
        <taxon>Eurotatoria</taxon>
        <taxon>Monogononta</taxon>
        <taxon>Pseudotrocha</taxon>
        <taxon>Ploima</taxon>
        <taxon>Brachionidae</taxon>
        <taxon>Brachionus</taxon>
    </lineage>
</organism>
<dbReference type="InterPro" id="IPR003663">
    <property type="entry name" value="Sugar/inositol_transpt"/>
</dbReference>
<feature type="transmembrane region" description="Helical" evidence="6">
    <location>
        <begin position="476"/>
        <end position="495"/>
    </location>
</feature>
<gene>
    <name evidence="8" type="ORF">BpHYR1_013093</name>
</gene>
<dbReference type="EMBL" id="REGN01012371">
    <property type="protein sequence ID" value="RMZ95563.1"/>
    <property type="molecule type" value="Genomic_DNA"/>
</dbReference>
<feature type="transmembrane region" description="Helical" evidence="6">
    <location>
        <begin position="444"/>
        <end position="464"/>
    </location>
</feature>
<feature type="transmembrane region" description="Helical" evidence="6">
    <location>
        <begin position="139"/>
        <end position="158"/>
    </location>
</feature>
<feature type="non-terminal residue" evidence="8">
    <location>
        <position position="1"/>
    </location>
</feature>
<dbReference type="Pfam" id="PF00083">
    <property type="entry name" value="Sugar_tr"/>
    <property type="match status" value="1"/>
</dbReference>
<protein>
    <submittedName>
        <fullName evidence="8">Glucose transporter type 1 isoform X5</fullName>
    </submittedName>
</protein>
<dbReference type="InterPro" id="IPR020846">
    <property type="entry name" value="MFS_dom"/>
</dbReference>
<dbReference type="SUPFAM" id="SSF103473">
    <property type="entry name" value="MFS general substrate transporter"/>
    <property type="match status" value="1"/>
</dbReference>
<sequence>KVYVEMVNEIALNRENDYENATRQSLLNENKSEKKDIYKKFTAPKKIGLTKKLIFSLASAVIGSAFQFGYNTGVINAPGELIRQFINESHISRYGSELSASTVGSLLAFTVAVFAVGGCIGGLLNGFCADFFGRKKSLLLNNLLGILGALFMGFSKYANSYEMIIIGRFIIGLNCGLNSGLCPMYLNELSPVDIRGSVGALFQLGVTSTIMLSQILGLPEILGTEDLWPLLLGITGLFSIIQLLTLPFCPESPRFLLINKDLPAEAETALMALRGTKDIKHEIDDMKNEAEMQRSQPKFTIFSLFSTRALLLPTVISIVLHLSQQLSGINAVFYYSNDILNKSGIENSQYATPFIGLIMVIMTLVSIPLMEKSGRRFLHLLGLGGMFVFSIFMTIAFVLQSKYDWLKYLSIVSMMLFIVFFAIGPGSIPWMMVAELFSQGPRSAAVSLAVLVNWSANVAVGQGFPPLFENVTKNWTFLLFAVFLAVFWVFTFAFLPETKNKKAEEITAYFQDKKNLFAFKANTNLSDAVEDFNI</sequence>
<dbReference type="InterPro" id="IPR036259">
    <property type="entry name" value="MFS_trans_sf"/>
</dbReference>
<feature type="domain" description="Major facilitator superfamily (MFS) profile" evidence="7">
    <location>
        <begin position="57"/>
        <end position="499"/>
    </location>
</feature>
<evidence type="ECO:0000313" key="9">
    <source>
        <dbReference type="Proteomes" id="UP000276133"/>
    </source>
</evidence>
<evidence type="ECO:0000256" key="2">
    <source>
        <dbReference type="ARBA" id="ARBA00022692"/>
    </source>
</evidence>
<evidence type="ECO:0000256" key="4">
    <source>
        <dbReference type="ARBA" id="ARBA00023136"/>
    </source>
</evidence>
<dbReference type="Gene3D" id="1.20.1250.20">
    <property type="entry name" value="MFS general substrate transporter like domains"/>
    <property type="match status" value="1"/>
</dbReference>
<dbReference type="AlphaFoldDB" id="A0A3M7P961"/>
<name>A0A3M7P961_BRAPC</name>